<dbReference type="EMBL" id="BSXS01002411">
    <property type="protein sequence ID" value="GME79016.1"/>
    <property type="molecule type" value="Genomic_DNA"/>
</dbReference>
<sequence>MSKFKFGVFQYKILALLASTFQNVFLFDCDAMPVMNPDYLFEWGVYKSYGMLLWPDIIKRTTSPDTLYYNLDGPFGYYPLITQSGPGEGDKDTFAMAAHFYNRPYYQPYHPPRHGGYDNAYLQSEPISEFAKLKKVVDDKGYSREEKDASCEFSKHRIVWLEGNTWDKKLKGYSYGKLLDGAESQN</sequence>
<gene>
    <name evidence="1" type="ORF">Amon02_000372500</name>
</gene>
<reference evidence="1" key="1">
    <citation type="submission" date="2023-04" db="EMBL/GenBank/DDBJ databases">
        <title>Ambrosiozyma monospora NBRC 10751.</title>
        <authorList>
            <person name="Ichikawa N."/>
            <person name="Sato H."/>
            <person name="Tonouchi N."/>
        </authorList>
    </citation>
    <scope>NUCLEOTIDE SEQUENCE</scope>
    <source>
        <strain evidence="1">NBRC 10751</strain>
    </source>
</reference>
<evidence type="ECO:0000313" key="1">
    <source>
        <dbReference type="EMBL" id="GME79016.1"/>
    </source>
</evidence>
<dbReference type="Proteomes" id="UP001165064">
    <property type="component" value="Unassembled WGS sequence"/>
</dbReference>
<keyword evidence="2" id="KW-1185">Reference proteome</keyword>
<evidence type="ECO:0000313" key="2">
    <source>
        <dbReference type="Proteomes" id="UP001165064"/>
    </source>
</evidence>
<name>A0ACB5T1C1_AMBMO</name>
<accession>A0ACB5T1C1</accession>
<proteinExistence type="predicted"/>
<protein>
    <submittedName>
        <fullName evidence="1">Unnamed protein product</fullName>
    </submittedName>
</protein>
<organism evidence="1 2">
    <name type="scientific">Ambrosiozyma monospora</name>
    <name type="common">Yeast</name>
    <name type="synonym">Endomycopsis monosporus</name>
    <dbReference type="NCBI Taxonomy" id="43982"/>
    <lineage>
        <taxon>Eukaryota</taxon>
        <taxon>Fungi</taxon>
        <taxon>Dikarya</taxon>
        <taxon>Ascomycota</taxon>
        <taxon>Saccharomycotina</taxon>
        <taxon>Pichiomycetes</taxon>
        <taxon>Pichiales</taxon>
        <taxon>Pichiaceae</taxon>
        <taxon>Ambrosiozyma</taxon>
    </lineage>
</organism>
<comment type="caution">
    <text evidence="1">The sequence shown here is derived from an EMBL/GenBank/DDBJ whole genome shotgun (WGS) entry which is preliminary data.</text>
</comment>